<feature type="compositionally biased region" description="Basic residues" evidence="1">
    <location>
        <begin position="535"/>
        <end position="553"/>
    </location>
</feature>
<evidence type="ECO:0000256" key="1">
    <source>
        <dbReference type="SAM" id="MobiDB-lite"/>
    </source>
</evidence>
<dbReference type="RefSeq" id="XP_007416938.1">
    <property type="nucleotide sequence ID" value="XM_007416876.1"/>
</dbReference>
<feature type="compositionally biased region" description="Acidic residues" evidence="1">
    <location>
        <begin position="126"/>
        <end position="136"/>
    </location>
</feature>
<feature type="compositionally biased region" description="Low complexity" evidence="1">
    <location>
        <begin position="99"/>
        <end position="113"/>
    </location>
</feature>
<gene>
    <name evidence="2" type="ORF">MELLADRAFT_112410</name>
</gene>
<feature type="compositionally biased region" description="Polar residues" evidence="1">
    <location>
        <begin position="384"/>
        <end position="399"/>
    </location>
</feature>
<evidence type="ECO:0000313" key="2">
    <source>
        <dbReference type="EMBL" id="EGF99793.1"/>
    </source>
</evidence>
<dbReference type="AlphaFoldDB" id="F4S6E0"/>
<protein>
    <submittedName>
        <fullName evidence="2">Uncharacterized protein</fullName>
    </submittedName>
</protein>
<feature type="compositionally biased region" description="Basic and acidic residues" evidence="1">
    <location>
        <begin position="257"/>
        <end position="286"/>
    </location>
</feature>
<feature type="region of interest" description="Disordered" evidence="1">
    <location>
        <begin position="200"/>
        <end position="415"/>
    </location>
</feature>
<feature type="compositionally biased region" description="Basic and acidic residues" evidence="1">
    <location>
        <begin position="400"/>
        <end position="415"/>
    </location>
</feature>
<accession>F4S6E0</accession>
<dbReference type="HOGENOM" id="CLU_276354_0_0_1"/>
<dbReference type="VEuPathDB" id="FungiDB:MELLADRAFT_112410"/>
<keyword evidence="3" id="KW-1185">Reference proteome</keyword>
<evidence type="ECO:0000313" key="3">
    <source>
        <dbReference type="Proteomes" id="UP000001072"/>
    </source>
</evidence>
<sequence>MAPHSNSSLQARLTKPKGSLSTFHGPPPHSASTSSTSFRRPAKAKFHGQRLDDLRIRGSSSHQKPLFGPGSKKSNITDPSIVAETTAEMGFKPSPQPLPLQSDSPPQPSRQIPNGISIETAHVDESSDDDDDDEAIADALLGRASNPRILLGRLHSLHPPVLGHKEDGEVSDEDPTRILKVEGSDVLSRRTSLLARMGADQPSHISGGAQNQADPTSNSPGRLIQLFKKKPDRQSIQQPSLLDRIPLPTAPRAHLHSNADRRVLAERNARAPNSHVDHHDRYHELDTSLEDQSSISRRVSSQGCEGPRRSSVSSLKRHSLYTVDESKDHRETGSPHGYISPTMNKGDGDADERGSNASFHSHTRKTKENTSFGSSAHHRPSVSAVPNQTLPTAPSSSLTHRIDTKSDNRDGRSINDQHGAQSALLARIGDQSIASSGASHQSSILAPVGLRDRLGLANTSASTVATTSKSLLERTIPKMQHPPPLQLARRSPETTSSSELYRSSRYGDQKPAADRVLSPRTASSADWRHASYSSHPKRRHYSRSRSPVGRRSRYSPIPLSAHSRGRSPPSPRHRHSRSMRYSRSPPGFDRRRSPPRGPRGYRRPSSPAHSVSSRRREPQHSPPRAPYSAREYHHRRNFSSSQHSASAIPPINSETRGRLGSRDTHVPDTNSSRDNLRIKPPTQISILISNLPSSLELKPFDVYQHLTDSLYREHTDPSIPYELTLYRFAGTSRICGELRFHREEDARTFEKKAIRRWKDEWDDGQKSSSERRVEFVVVDRDRAPWPGKHCTYKYKHNGLGDGTITTGSGSTFHPAPDESSTMTNSANASLKDEASSNTKEVGPPTPTSFKSNPICPPSPKNRLPPDEQRTGVLISSLRPSTNISVLHSLFIVPTRPRNFRIFQPSHISYGTILLDEHERKLACLLKFKDSVIAQSFFRVLLDNAPFQPMEASLVQFESVHFSNAIPIGGSSDPPQEEEASPDPPRGTREELTSPPLGSIAQLPAKPSGTPPSPIGLQINRILAMARPPLFQPNAHLSPDFSHHHSSTDFSNHFIPSPFYNNFSTADHHLTSSGSMQPSVPIPMLTPEEHRAYELRQTILARRSNPNPNATHSNPDVLYDNLRLNSPHLMNYPSQTDVYHEYEQDYLENGQHH</sequence>
<dbReference type="InParanoid" id="F4S6E0"/>
<dbReference type="KEGG" id="mlr:MELLADRAFT_112410"/>
<feature type="compositionally biased region" description="Polar residues" evidence="1">
    <location>
        <begin position="208"/>
        <end position="220"/>
    </location>
</feature>
<reference evidence="3" key="1">
    <citation type="journal article" date="2011" name="Proc. Natl. Acad. Sci. U.S.A.">
        <title>Obligate biotrophy features unraveled by the genomic analysis of rust fungi.</title>
        <authorList>
            <person name="Duplessis S."/>
            <person name="Cuomo C.A."/>
            <person name="Lin Y.-C."/>
            <person name="Aerts A."/>
            <person name="Tisserant E."/>
            <person name="Veneault-Fourrey C."/>
            <person name="Joly D.L."/>
            <person name="Hacquard S."/>
            <person name="Amselem J."/>
            <person name="Cantarel B.L."/>
            <person name="Chiu R."/>
            <person name="Coutinho P.M."/>
            <person name="Feau N."/>
            <person name="Field M."/>
            <person name="Frey P."/>
            <person name="Gelhaye E."/>
            <person name="Goldberg J."/>
            <person name="Grabherr M.G."/>
            <person name="Kodira C.D."/>
            <person name="Kohler A."/>
            <person name="Kuees U."/>
            <person name="Lindquist E.A."/>
            <person name="Lucas S.M."/>
            <person name="Mago R."/>
            <person name="Mauceli E."/>
            <person name="Morin E."/>
            <person name="Murat C."/>
            <person name="Pangilinan J.L."/>
            <person name="Park R."/>
            <person name="Pearson M."/>
            <person name="Quesneville H."/>
            <person name="Rouhier N."/>
            <person name="Sakthikumar S."/>
            <person name="Salamov A.A."/>
            <person name="Schmutz J."/>
            <person name="Selles B."/>
            <person name="Shapiro H."/>
            <person name="Tanguay P."/>
            <person name="Tuskan G.A."/>
            <person name="Henrissat B."/>
            <person name="Van de Peer Y."/>
            <person name="Rouze P."/>
            <person name="Ellis J.G."/>
            <person name="Dodds P.N."/>
            <person name="Schein J.E."/>
            <person name="Zhong S."/>
            <person name="Hamelin R.C."/>
            <person name="Grigoriev I.V."/>
            <person name="Szabo L.J."/>
            <person name="Martin F."/>
        </authorList>
    </citation>
    <scope>NUCLEOTIDE SEQUENCE [LARGE SCALE GENOMIC DNA]</scope>
    <source>
        <strain evidence="3">98AG31 / pathotype 3-4-7</strain>
    </source>
</reference>
<feature type="region of interest" description="Disordered" evidence="1">
    <location>
        <begin position="965"/>
        <end position="1015"/>
    </location>
</feature>
<feature type="compositionally biased region" description="Polar residues" evidence="1">
    <location>
        <begin position="290"/>
        <end position="303"/>
    </location>
</feature>
<feature type="compositionally biased region" description="Basic and acidic residues" evidence="1">
    <location>
        <begin position="324"/>
        <end position="333"/>
    </location>
</feature>
<feature type="compositionally biased region" description="Basic residues" evidence="1">
    <location>
        <begin position="571"/>
        <end position="580"/>
    </location>
</feature>
<proteinExistence type="predicted"/>
<feature type="region of interest" description="Disordered" evidence="1">
    <location>
        <begin position="158"/>
        <end position="183"/>
    </location>
</feature>
<feature type="compositionally biased region" description="Basic and acidic residues" evidence="1">
    <location>
        <begin position="163"/>
        <end position="183"/>
    </location>
</feature>
<dbReference type="Proteomes" id="UP000001072">
    <property type="component" value="Unassembled WGS sequence"/>
</dbReference>
<feature type="compositionally biased region" description="Polar residues" evidence="1">
    <location>
        <begin position="1"/>
        <end position="11"/>
    </location>
</feature>
<feature type="compositionally biased region" description="Basic and acidic residues" evidence="1">
    <location>
        <begin position="655"/>
        <end position="666"/>
    </location>
</feature>
<feature type="compositionally biased region" description="Low complexity" evidence="1">
    <location>
        <begin position="30"/>
        <end position="39"/>
    </location>
</feature>
<dbReference type="GeneID" id="18924668"/>
<feature type="region of interest" description="Disordered" evidence="1">
    <location>
        <begin position="808"/>
        <end position="865"/>
    </location>
</feature>
<name>F4S6E0_MELLP</name>
<dbReference type="STRING" id="747676.F4S6E0"/>
<organism evidence="3">
    <name type="scientific">Melampsora larici-populina (strain 98AG31 / pathotype 3-4-7)</name>
    <name type="common">Poplar leaf rust fungus</name>
    <dbReference type="NCBI Taxonomy" id="747676"/>
    <lineage>
        <taxon>Eukaryota</taxon>
        <taxon>Fungi</taxon>
        <taxon>Dikarya</taxon>
        <taxon>Basidiomycota</taxon>
        <taxon>Pucciniomycotina</taxon>
        <taxon>Pucciniomycetes</taxon>
        <taxon>Pucciniales</taxon>
        <taxon>Melampsoraceae</taxon>
        <taxon>Melampsora</taxon>
    </lineage>
</organism>
<feature type="region of interest" description="Disordered" evidence="1">
    <location>
        <begin position="467"/>
        <end position="678"/>
    </location>
</feature>
<dbReference type="EMBL" id="GL883154">
    <property type="protein sequence ID" value="EGF99793.1"/>
    <property type="molecule type" value="Genomic_DNA"/>
</dbReference>
<feature type="compositionally biased region" description="Polar residues" evidence="1">
    <location>
        <begin position="818"/>
        <end position="828"/>
    </location>
</feature>
<feature type="region of interest" description="Disordered" evidence="1">
    <location>
        <begin position="1"/>
        <end position="139"/>
    </location>
</feature>
<dbReference type="OrthoDB" id="2507849at2759"/>